<sequence length="144" mass="16557">MMTGRQVNQVFYQVKILEQQIAKIFEERVGISLSRYKLLLILQEKGPCLHSTLKEEMQIDQGAITRHLKVLENEGHVLRQRNPKNNREVFVELTNTAKNKLIACEHKHQQFEALLGTYVDETDLTNLSGLLESLTSALKAIEEK</sequence>
<gene>
    <name evidence="5" type="ORF">CBF37_06030</name>
</gene>
<dbReference type="PANTHER" id="PTHR42756">
    <property type="entry name" value="TRANSCRIPTIONAL REGULATOR, MARR"/>
    <property type="match status" value="1"/>
</dbReference>
<keyword evidence="6" id="KW-1185">Reference proteome</keyword>
<feature type="domain" description="HTH marR-type" evidence="4">
    <location>
        <begin position="1"/>
        <end position="136"/>
    </location>
</feature>
<proteinExistence type="predicted"/>
<accession>A0A429ZYA4</accession>
<reference evidence="5 6" key="1">
    <citation type="submission" date="2017-05" db="EMBL/GenBank/DDBJ databases">
        <title>Vagococcus spp. assemblies.</title>
        <authorList>
            <person name="Gulvik C.A."/>
        </authorList>
    </citation>
    <scope>NUCLEOTIDE SEQUENCE [LARGE SCALE GENOMIC DNA]</scope>
    <source>
        <strain evidence="5 6">SS1995</strain>
    </source>
</reference>
<dbReference type="InterPro" id="IPR000835">
    <property type="entry name" value="HTH_MarR-typ"/>
</dbReference>
<evidence type="ECO:0000259" key="4">
    <source>
        <dbReference type="PROSITE" id="PS50995"/>
    </source>
</evidence>
<keyword evidence="3" id="KW-0804">Transcription</keyword>
<dbReference type="CDD" id="cd00090">
    <property type="entry name" value="HTH_ARSR"/>
    <property type="match status" value="1"/>
</dbReference>
<dbReference type="Gene3D" id="1.10.10.10">
    <property type="entry name" value="Winged helix-like DNA-binding domain superfamily/Winged helix DNA-binding domain"/>
    <property type="match status" value="1"/>
</dbReference>
<keyword evidence="1" id="KW-0805">Transcription regulation</keyword>
<evidence type="ECO:0000313" key="6">
    <source>
        <dbReference type="Proteomes" id="UP000287857"/>
    </source>
</evidence>
<evidence type="ECO:0000313" key="5">
    <source>
        <dbReference type="EMBL" id="RST98926.1"/>
    </source>
</evidence>
<dbReference type="InterPro" id="IPR011991">
    <property type="entry name" value="ArsR-like_HTH"/>
</dbReference>
<dbReference type="InterPro" id="IPR036390">
    <property type="entry name" value="WH_DNA-bd_sf"/>
</dbReference>
<name>A0A429ZYA4_9ENTE</name>
<dbReference type="SUPFAM" id="SSF46785">
    <property type="entry name" value="Winged helix' DNA-binding domain"/>
    <property type="match status" value="1"/>
</dbReference>
<dbReference type="GO" id="GO:0003700">
    <property type="term" value="F:DNA-binding transcription factor activity"/>
    <property type="evidence" value="ECO:0007669"/>
    <property type="project" value="InterPro"/>
</dbReference>
<dbReference type="Proteomes" id="UP000287857">
    <property type="component" value="Unassembled WGS sequence"/>
</dbReference>
<dbReference type="Pfam" id="PF01047">
    <property type="entry name" value="MarR"/>
    <property type="match status" value="1"/>
</dbReference>
<protein>
    <recommendedName>
        <fullName evidence="4">HTH marR-type domain-containing protein</fullName>
    </recommendedName>
</protein>
<evidence type="ECO:0000256" key="2">
    <source>
        <dbReference type="ARBA" id="ARBA00023125"/>
    </source>
</evidence>
<evidence type="ECO:0000256" key="1">
    <source>
        <dbReference type="ARBA" id="ARBA00023015"/>
    </source>
</evidence>
<comment type="caution">
    <text evidence="5">The sequence shown here is derived from an EMBL/GenBank/DDBJ whole genome shotgun (WGS) entry which is preliminary data.</text>
</comment>
<dbReference type="PANTHER" id="PTHR42756:SF1">
    <property type="entry name" value="TRANSCRIPTIONAL REPRESSOR OF EMRAB OPERON"/>
    <property type="match status" value="1"/>
</dbReference>
<dbReference type="PROSITE" id="PS50995">
    <property type="entry name" value="HTH_MARR_2"/>
    <property type="match status" value="1"/>
</dbReference>
<dbReference type="GO" id="GO:0003677">
    <property type="term" value="F:DNA binding"/>
    <property type="evidence" value="ECO:0007669"/>
    <property type="project" value="UniProtKB-KW"/>
</dbReference>
<dbReference type="AlphaFoldDB" id="A0A429ZYA4"/>
<dbReference type="EMBL" id="NGJS01000007">
    <property type="protein sequence ID" value="RST98926.1"/>
    <property type="molecule type" value="Genomic_DNA"/>
</dbReference>
<evidence type="ECO:0000256" key="3">
    <source>
        <dbReference type="ARBA" id="ARBA00023163"/>
    </source>
</evidence>
<dbReference type="SMART" id="SM00347">
    <property type="entry name" value="HTH_MARR"/>
    <property type="match status" value="1"/>
</dbReference>
<organism evidence="5 6">
    <name type="scientific">Vagococcus vulneris</name>
    <dbReference type="NCBI Taxonomy" id="1977869"/>
    <lineage>
        <taxon>Bacteria</taxon>
        <taxon>Bacillati</taxon>
        <taxon>Bacillota</taxon>
        <taxon>Bacilli</taxon>
        <taxon>Lactobacillales</taxon>
        <taxon>Enterococcaceae</taxon>
        <taxon>Vagococcus</taxon>
    </lineage>
</organism>
<keyword evidence="2" id="KW-0238">DNA-binding</keyword>
<dbReference type="InterPro" id="IPR036388">
    <property type="entry name" value="WH-like_DNA-bd_sf"/>
</dbReference>
<dbReference type="OrthoDB" id="2366010at2"/>